<dbReference type="Proteomes" id="UP001597010">
    <property type="component" value="Unassembled WGS sequence"/>
</dbReference>
<accession>A0ABW3AS78</accession>
<evidence type="ECO:0000259" key="1">
    <source>
        <dbReference type="Pfam" id="PF00027"/>
    </source>
</evidence>
<name>A0ABW3AS78_9SPHI</name>
<reference evidence="3" key="1">
    <citation type="journal article" date="2019" name="Int. J. Syst. Evol. Microbiol.">
        <title>The Global Catalogue of Microorganisms (GCM) 10K type strain sequencing project: providing services to taxonomists for standard genome sequencing and annotation.</title>
        <authorList>
            <consortium name="The Broad Institute Genomics Platform"/>
            <consortium name="The Broad Institute Genome Sequencing Center for Infectious Disease"/>
            <person name="Wu L."/>
            <person name="Ma J."/>
        </authorList>
    </citation>
    <scope>NUCLEOTIDE SEQUENCE [LARGE SCALE GENOMIC DNA]</scope>
    <source>
        <strain evidence="3">CCUG 61484</strain>
    </source>
</reference>
<organism evidence="2 3">
    <name type="scientific">Mucilaginibacter litoreus</name>
    <dbReference type="NCBI Taxonomy" id="1048221"/>
    <lineage>
        <taxon>Bacteria</taxon>
        <taxon>Pseudomonadati</taxon>
        <taxon>Bacteroidota</taxon>
        <taxon>Sphingobacteriia</taxon>
        <taxon>Sphingobacteriales</taxon>
        <taxon>Sphingobacteriaceae</taxon>
        <taxon>Mucilaginibacter</taxon>
    </lineage>
</organism>
<dbReference type="CDD" id="cd00038">
    <property type="entry name" value="CAP_ED"/>
    <property type="match status" value="1"/>
</dbReference>
<dbReference type="InterPro" id="IPR000595">
    <property type="entry name" value="cNMP-bd_dom"/>
</dbReference>
<dbReference type="Pfam" id="PF00027">
    <property type="entry name" value="cNMP_binding"/>
    <property type="match status" value="1"/>
</dbReference>
<feature type="domain" description="Cyclic nucleotide-binding" evidence="1">
    <location>
        <begin position="38"/>
        <end position="122"/>
    </location>
</feature>
<dbReference type="RefSeq" id="WP_377113608.1">
    <property type="nucleotide sequence ID" value="NZ_JBHTHZ010000004.1"/>
</dbReference>
<dbReference type="InterPro" id="IPR014710">
    <property type="entry name" value="RmlC-like_jellyroll"/>
</dbReference>
<sequence>MDALSPAQLNQFRKHMAAFIEFDDAEWAICIQYLNVWQLKKKEHFIEAGEVCKTLGFVLSGSVRYYHLIDGNDITNYFSFENDYVSSYKSFLTGEPSINYIQALEPTTIITVSKKDWEAMLSNPILAYKIERFGRLLAEYYLICYEDRVTSFITQSPEERYLKLMETGRDILRRIPQHYVANFLGITPVSLSRIRRRILV</sequence>
<evidence type="ECO:0000313" key="2">
    <source>
        <dbReference type="EMBL" id="MFD0793588.1"/>
    </source>
</evidence>
<gene>
    <name evidence="2" type="ORF">ACFQZX_08150</name>
</gene>
<evidence type="ECO:0000313" key="3">
    <source>
        <dbReference type="Proteomes" id="UP001597010"/>
    </source>
</evidence>
<comment type="caution">
    <text evidence="2">The sequence shown here is derived from an EMBL/GenBank/DDBJ whole genome shotgun (WGS) entry which is preliminary data.</text>
</comment>
<dbReference type="EMBL" id="JBHTHZ010000004">
    <property type="protein sequence ID" value="MFD0793588.1"/>
    <property type="molecule type" value="Genomic_DNA"/>
</dbReference>
<proteinExistence type="predicted"/>
<keyword evidence="3" id="KW-1185">Reference proteome</keyword>
<protein>
    <submittedName>
        <fullName evidence="2">Crp/Fnr family transcriptional regulator</fullName>
    </submittedName>
</protein>
<dbReference type="Gene3D" id="2.60.120.10">
    <property type="entry name" value="Jelly Rolls"/>
    <property type="match status" value="1"/>
</dbReference>
<dbReference type="SUPFAM" id="SSF51206">
    <property type="entry name" value="cAMP-binding domain-like"/>
    <property type="match status" value="1"/>
</dbReference>
<dbReference type="InterPro" id="IPR018490">
    <property type="entry name" value="cNMP-bd_dom_sf"/>
</dbReference>